<name>A0AAV6UAN8_9ARAC</name>
<protein>
    <submittedName>
        <fullName evidence="1">Uncharacterized protein</fullName>
    </submittedName>
</protein>
<dbReference type="PANTHER" id="PTHR46601:SF1">
    <property type="entry name" value="ADF-H DOMAIN-CONTAINING PROTEIN"/>
    <property type="match status" value="1"/>
</dbReference>
<dbReference type="PANTHER" id="PTHR46601">
    <property type="entry name" value="ULP_PROTEASE DOMAIN-CONTAINING PROTEIN"/>
    <property type="match status" value="1"/>
</dbReference>
<reference evidence="1 2" key="1">
    <citation type="journal article" date="2022" name="Nat. Ecol. Evol.">
        <title>A masculinizing supergene underlies an exaggerated male reproductive morph in a spider.</title>
        <authorList>
            <person name="Hendrickx F."/>
            <person name="De Corte Z."/>
            <person name="Sonet G."/>
            <person name="Van Belleghem S.M."/>
            <person name="Kostlbacher S."/>
            <person name="Vangestel C."/>
        </authorList>
    </citation>
    <scope>NUCLEOTIDE SEQUENCE [LARGE SCALE GENOMIC DNA]</scope>
    <source>
        <strain evidence="1">W744_W776</strain>
    </source>
</reference>
<evidence type="ECO:0000313" key="1">
    <source>
        <dbReference type="EMBL" id="KAG8180605.1"/>
    </source>
</evidence>
<accession>A0AAV6UAN8</accession>
<dbReference type="AlphaFoldDB" id="A0AAV6UAN8"/>
<keyword evidence="2" id="KW-1185">Reference proteome</keyword>
<evidence type="ECO:0000313" key="2">
    <source>
        <dbReference type="Proteomes" id="UP000827092"/>
    </source>
</evidence>
<sequence>MKSNEILIHVDFRENYACKYANEIQTIHFVGGQQITLHTGMLYWKDESDVIIPESFCTLSDSLGHNAAAIWAHLHPVIQNHLKAHPNVDTIHGMSDSPSNQYRNKTMFYIISTVLKEDIPRIKRVTWNYTEAGHGKGAPDGIGGVLKRTADRIVAQGADLANYHTLFEAL</sequence>
<gene>
    <name evidence="1" type="ORF">JTE90_018223</name>
</gene>
<proteinExistence type="predicted"/>
<comment type="caution">
    <text evidence="1">The sequence shown here is derived from an EMBL/GenBank/DDBJ whole genome shotgun (WGS) entry which is preliminary data.</text>
</comment>
<dbReference type="Proteomes" id="UP000827092">
    <property type="component" value="Unassembled WGS sequence"/>
</dbReference>
<dbReference type="EMBL" id="JAFNEN010000559">
    <property type="protein sequence ID" value="KAG8180605.1"/>
    <property type="molecule type" value="Genomic_DNA"/>
</dbReference>
<organism evidence="1 2">
    <name type="scientific">Oedothorax gibbosus</name>
    <dbReference type="NCBI Taxonomy" id="931172"/>
    <lineage>
        <taxon>Eukaryota</taxon>
        <taxon>Metazoa</taxon>
        <taxon>Ecdysozoa</taxon>
        <taxon>Arthropoda</taxon>
        <taxon>Chelicerata</taxon>
        <taxon>Arachnida</taxon>
        <taxon>Araneae</taxon>
        <taxon>Araneomorphae</taxon>
        <taxon>Entelegynae</taxon>
        <taxon>Araneoidea</taxon>
        <taxon>Linyphiidae</taxon>
        <taxon>Erigoninae</taxon>
        <taxon>Oedothorax</taxon>
    </lineage>
</organism>